<evidence type="ECO:0000313" key="3">
    <source>
        <dbReference type="Proteomes" id="UP001291623"/>
    </source>
</evidence>
<dbReference type="InterPro" id="IPR043183">
    <property type="entry name" value="DNJB2/6-like"/>
</dbReference>
<dbReference type="Pfam" id="PF00226">
    <property type="entry name" value="DnaJ"/>
    <property type="match status" value="1"/>
</dbReference>
<evidence type="ECO:0000313" key="2">
    <source>
        <dbReference type="EMBL" id="KAK4336859.1"/>
    </source>
</evidence>
<organism evidence="2 3">
    <name type="scientific">Anisodus tanguticus</name>
    <dbReference type="NCBI Taxonomy" id="243964"/>
    <lineage>
        <taxon>Eukaryota</taxon>
        <taxon>Viridiplantae</taxon>
        <taxon>Streptophyta</taxon>
        <taxon>Embryophyta</taxon>
        <taxon>Tracheophyta</taxon>
        <taxon>Spermatophyta</taxon>
        <taxon>Magnoliopsida</taxon>
        <taxon>eudicotyledons</taxon>
        <taxon>Gunneridae</taxon>
        <taxon>Pentapetalae</taxon>
        <taxon>asterids</taxon>
        <taxon>lamiids</taxon>
        <taxon>Solanales</taxon>
        <taxon>Solanaceae</taxon>
        <taxon>Solanoideae</taxon>
        <taxon>Hyoscyameae</taxon>
        <taxon>Anisodus</taxon>
    </lineage>
</organism>
<dbReference type="InterPro" id="IPR001623">
    <property type="entry name" value="DnaJ_domain"/>
</dbReference>
<reference evidence="2" key="1">
    <citation type="submission" date="2023-12" db="EMBL/GenBank/DDBJ databases">
        <title>Genome assembly of Anisodus tanguticus.</title>
        <authorList>
            <person name="Wang Y.-J."/>
        </authorList>
    </citation>
    <scope>NUCLEOTIDE SEQUENCE</scope>
    <source>
        <strain evidence="2">KB-2021</strain>
        <tissue evidence="2">Leaf</tissue>
    </source>
</reference>
<feature type="domain" description="J" evidence="1">
    <location>
        <begin position="1"/>
        <end position="77"/>
    </location>
</feature>
<dbReference type="InterPro" id="IPR036869">
    <property type="entry name" value="J_dom_sf"/>
</dbReference>
<comment type="caution">
    <text evidence="2">The sequence shown here is derived from an EMBL/GenBank/DDBJ whole genome shotgun (WGS) entry which is preliminary data.</text>
</comment>
<name>A0AAE1QPF1_9SOLA</name>
<dbReference type="CDD" id="cd06257">
    <property type="entry name" value="DnaJ"/>
    <property type="match status" value="1"/>
</dbReference>
<dbReference type="EMBL" id="JAVYJV010000082">
    <property type="protein sequence ID" value="KAK4336859.1"/>
    <property type="molecule type" value="Genomic_DNA"/>
</dbReference>
<dbReference type="AlphaFoldDB" id="A0AAE1QPF1"/>
<protein>
    <recommendedName>
        <fullName evidence="1">J domain-containing protein</fullName>
    </recommendedName>
</protein>
<dbReference type="Proteomes" id="UP001291623">
    <property type="component" value="Unassembled WGS sequence"/>
</dbReference>
<dbReference type="GO" id="GO:0051082">
    <property type="term" value="F:unfolded protein binding"/>
    <property type="evidence" value="ECO:0007669"/>
    <property type="project" value="InterPro"/>
</dbReference>
<sequence>MPVSKTAVVEDSSLYGILAKKIKNFVKKYRKLALKWHPDKNPDSKEEAEKKFKEISQAYEVLSDARLVNNKLSDILKALSWFPSTMWMLLHLTMAFSHDKLRYLKHIYLFAHDLRIQKIFHKLFRTIQNYFKCWRKQIFQKKNFNSLEQHEVKSDKLNCLGKNESIHYIHLLFYENFKRRRKKCSLFSIMQ</sequence>
<dbReference type="PANTHER" id="PTHR45168:SF3">
    <property type="entry name" value="DNAJ HEAT SHOCK PROTEIN FAMILY (HSP40) MEMBER B2"/>
    <property type="match status" value="1"/>
</dbReference>
<dbReference type="SUPFAM" id="SSF46565">
    <property type="entry name" value="Chaperone J-domain"/>
    <property type="match status" value="1"/>
</dbReference>
<dbReference type="Gene3D" id="1.10.287.110">
    <property type="entry name" value="DnaJ domain"/>
    <property type="match status" value="1"/>
</dbReference>
<dbReference type="PRINTS" id="PR00625">
    <property type="entry name" value="JDOMAIN"/>
</dbReference>
<gene>
    <name evidence="2" type="ORF">RND71_044015</name>
</gene>
<dbReference type="PROSITE" id="PS50076">
    <property type="entry name" value="DNAJ_2"/>
    <property type="match status" value="1"/>
</dbReference>
<keyword evidence="3" id="KW-1185">Reference proteome</keyword>
<dbReference type="SMART" id="SM00271">
    <property type="entry name" value="DnaJ"/>
    <property type="match status" value="1"/>
</dbReference>
<proteinExistence type="predicted"/>
<evidence type="ECO:0000259" key="1">
    <source>
        <dbReference type="PROSITE" id="PS50076"/>
    </source>
</evidence>
<accession>A0AAE1QPF1</accession>
<dbReference type="PANTHER" id="PTHR45168">
    <property type="entry name" value="DNAJ HOMOLOG SUBFAMILY B MEMBER 2"/>
    <property type="match status" value="1"/>
</dbReference>
<dbReference type="GO" id="GO:0030544">
    <property type="term" value="F:Hsp70 protein binding"/>
    <property type="evidence" value="ECO:0007669"/>
    <property type="project" value="InterPro"/>
</dbReference>